<dbReference type="PANTHER" id="PTHR44269:SF1">
    <property type="entry name" value="DEHYDROGENASE_REDUCTASE SDR FAMILY MEMBER 7"/>
    <property type="match status" value="1"/>
</dbReference>
<dbReference type="PRINTS" id="PR00081">
    <property type="entry name" value="GDHRDH"/>
</dbReference>
<dbReference type="NCBIfam" id="NF004825">
    <property type="entry name" value="PRK06181.1"/>
    <property type="match status" value="1"/>
</dbReference>
<dbReference type="CDD" id="cd05332">
    <property type="entry name" value="11beta-HSD1_like_SDR_c"/>
    <property type="match status" value="1"/>
</dbReference>
<organism evidence="1">
    <name type="scientific">uncultured organism</name>
    <dbReference type="NCBI Taxonomy" id="155900"/>
    <lineage>
        <taxon>unclassified sequences</taxon>
        <taxon>environmental samples</taxon>
    </lineage>
</organism>
<dbReference type="PROSITE" id="PS00061">
    <property type="entry name" value="ADH_SHORT"/>
    <property type="match status" value="1"/>
</dbReference>
<dbReference type="InterPro" id="IPR036291">
    <property type="entry name" value="NAD(P)-bd_dom_sf"/>
</dbReference>
<protein>
    <submittedName>
        <fullName evidence="1">Putative SDR family oxidoreductase</fullName>
    </submittedName>
</protein>
<dbReference type="InterPro" id="IPR053011">
    <property type="entry name" value="SDR_family_member_7"/>
</dbReference>
<dbReference type="InterPro" id="IPR020904">
    <property type="entry name" value="Sc_DH/Rdtase_CS"/>
</dbReference>
<dbReference type="PANTHER" id="PTHR44269">
    <property type="entry name" value="DEHYDROGENASE/REDUCTASE SDR FAMILY MEMBER 7-RELATED"/>
    <property type="match status" value="1"/>
</dbReference>
<dbReference type="InterPro" id="IPR002347">
    <property type="entry name" value="SDR_fam"/>
</dbReference>
<name>A0A8A1V9T2_9ZZZZ</name>
<dbReference type="Gene3D" id="3.40.50.720">
    <property type="entry name" value="NAD(P)-binding Rossmann-like Domain"/>
    <property type="match status" value="1"/>
</dbReference>
<dbReference type="Pfam" id="PF00106">
    <property type="entry name" value="adh_short"/>
    <property type="match status" value="1"/>
</dbReference>
<sequence length="284" mass="31694">MGIHRRKQGKTRNRIMAKLTNKVIWLTGASSGIGEALVYELAKKNVKLIISSRRKEELERVKGNCIPQAQPNIRVLPLDLSEPSTLKLSAEAAIQLFGHVDILINNGGISQRSLAKDTALDVDRKIMEIDYFGTIALTKFLLPHFIKRKAGHYVTITSVMGIIGTAYRTGYAAAKHALHGFFDSLRAELWKESKNIYVTLVCPGWIHTNISVNALVGDGSQNKSMDETTGAGMDRHVFAKKMIKAIEARKEEVYIGGSKEVMAIRMKRFFPSIFSKIVRKAKVR</sequence>
<evidence type="ECO:0000313" key="1">
    <source>
        <dbReference type="EMBL" id="QST87853.1"/>
    </source>
</evidence>
<dbReference type="SUPFAM" id="SSF51735">
    <property type="entry name" value="NAD(P)-binding Rossmann-fold domains"/>
    <property type="match status" value="1"/>
</dbReference>
<dbReference type="PRINTS" id="PR00080">
    <property type="entry name" value="SDRFAMILY"/>
</dbReference>
<proteinExistence type="predicted"/>
<dbReference type="AlphaFoldDB" id="A0A8A1V9T2"/>
<accession>A0A8A1V9T2</accession>
<dbReference type="EMBL" id="MW601946">
    <property type="protein sequence ID" value="QST87853.1"/>
    <property type="molecule type" value="Genomic_DNA"/>
</dbReference>
<reference evidence="1" key="1">
    <citation type="journal article" name="Antibiotics">
        <title>Novel Soil-Derived Beta-Lactam, Chloramphenicol, Fosfomycin and Trimethoprim Resistance Genes Revealed by Functional Metagenomics.</title>
        <authorList>
            <person name="Willms I.M."/>
            <person name="Grote M."/>
            <person name="Kocatuerk M."/>
            <person name="Singhoff L."/>
            <person name="Kraft A.A."/>
            <person name="Bolz S.H."/>
            <person name="Nacke H."/>
        </authorList>
    </citation>
    <scope>NUCLEOTIDE SEQUENCE</scope>
</reference>